<evidence type="ECO:0000313" key="2">
    <source>
        <dbReference type="Proteomes" id="UP000677423"/>
    </source>
</evidence>
<protein>
    <submittedName>
        <fullName evidence="1">Uncharacterized protein</fullName>
    </submittedName>
</protein>
<accession>A0A8E7L3Q1</accession>
<dbReference type="Proteomes" id="UP000677423">
    <property type="component" value="Segment"/>
</dbReference>
<dbReference type="EMBL" id="MZ147816">
    <property type="protein sequence ID" value="QVW54520.1"/>
    <property type="molecule type" value="Genomic_DNA"/>
</dbReference>
<evidence type="ECO:0000313" key="1">
    <source>
        <dbReference type="EMBL" id="QVW54520.1"/>
    </source>
</evidence>
<gene>
    <name evidence="1" type="ORF">p113_98</name>
</gene>
<keyword evidence="2" id="KW-1185">Reference proteome</keyword>
<proteinExistence type="predicted"/>
<organism evidence="1 2">
    <name type="scientific">Enterococcus phage 113</name>
    <dbReference type="NCBI Taxonomy" id="2835638"/>
    <lineage>
        <taxon>Viruses</taxon>
        <taxon>Duplodnaviria</taxon>
        <taxon>Heunggongvirae</taxon>
        <taxon>Uroviricota</taxon>
        <taxon>Caudoviricetes</taxon>
        <taxon>Herelleviridae</taxon>
        <taxon>Brockvirinae</taxon>
        <taxon>Schiekvirus</taxon>
        <taxon>Schiekvirus sv113</taxon>
    </lineage>
</organism>
<sequence length="79" mass="8895">MARIIDKDGDCIFCRGVYTTKSNYPLNNISSGVTDNQEDSLIRAFIEPDLSVKLKKGTESMDIQLYIQYCPSCGKRLNV</sequence>
<reference evidence="1 2" key="1">
    <citation type="submission" date="2021-05" db="EMBL/GenBank/DDBJ databases">
        <authorList>
            <person name="Canfield G.S."/>
            <person name="Duerkop B.A."/>
        </authorList>
    </citation>
    <scope>NUCLEOTIDE SEQUENCE [LARGE SCALE GENOMIC DNA]</scope>
</reference>
<name>A0A8E7L3Q1_9CAUD</name>